<dbReference type="PANTHER" id="PTHR43434">
    <property type="entry name" value="PHOSPHOGLYCOLATE PHOSPHATASE"/>
    <property type="match status" value="1"/>
</dbReference>
<dbReference type="InterPro" id="IPR050155">
    <property type="entry name" value="HAD-like_hydrolase_sf"/>
</dbReference>
<name>A0ABX1Y465_9BACL</name>
<dbReference type="InterPro" id="IPR041492">
    <property type="entry name" value="HAD_2"/>
</dbReference>
<dbReference type="SUPFAM" id="SSF56784">
    <property type="entry name" value="HAD-like"/>
    <property type="match status" value="1"/>
</dbReference>
<dbReference type="InterPro" id="IPR036412">
    <property type="entry name" value="HAD-like_sf"/>
</dbReference>
<dbReference type="SFLD" id="SFLDG01129">
    <property type="entry name" value="C1.5:_HAD__Beta-PGM__Phosphata"/>
    <property type="match status" value="1"/>
</dbReference>
<dbReference type="Pfam" id="PF13419">
    <property type="entry name" value="HAD_2"/>
    <property type="match status" value="1"/>
</dbReference>
<sequence>MSKLGQVRGIIFDMDNTLLRSSINFQMMKKHVAEYLIEKDLLPVGFPIQEHTTSTMIEHVKANGMPEESYIEVMNMVVQHELIGMEGAGLESHVSELLNILKTGYVLVIVTNNSYKAAVHALETTGIHPYFDLIIGREQMNAMKPSPSGYLAAKQHFPQILESEWISIGDSWIDGRASIDAGVPFISYGPSGHLMEEKGITPVAHVDSLLKLLDYV</sequence>
<dbReference type="RefSeq" id="WP_171646193.1">
    <property type="nucleotide sequence ID" value="NZ_WHOA01000186.1"/>
</dbReference>
<dbReference type="Gene3D" id="1.10.150.730">
    <property type="match status" value="1"/>
</dbReference>
<dbReference type="Proteomes" id="UP000616779">
    <property type="component" value="Unassembled WGS sequence"/>
</dbReference>
<dbReference type="NCBIfam" id="TIGR01549">
    <property type="entry name" value="HAD-SF-IA-v1"/>
    <property type="match status" value="1"/>
</dbReference>
<keyword evidence="1" id="KW-0378">Hydrolase</keyword>
<dbReference type="PANTHER" id="PTHR43434:SF1">
    <property type="entry name" value="PHOSPHOGLYCOLATE PHOSPHATASE"/>
    <property type="match status" value="1"/>
</dbReference>
<proteinExistence type="predicted"/>
<reference evidence="1 2" key="1">
    <citation type="submission" date="2019-10" db="EMBL/GenBank/DDBJ databases">
        <title>Description of Paenibacillus terrestris sp. nov.</title>
        <authorList>
            <person name="Carlier A."/>
            <person name="Qi S."/>
        </authorList>
    </citation>
    <scope>NUCLEOTIDE SEQUENCE [LARGE SCALE GENOMIC DNA]</scope>
    <source>
        <strain evidence="1 2">LMG 31458</strain>
    </source>
</reference>
<keyword evidence="2" id="KW-1185">Reference proteome</keyword>
<dbReference type="GO" id="GO:0016787">
    <property type="term" value="F:hydrolase activity"/>
    <property type="evidence" value="ECO:0007669"/>
    <property type="project" value="UniProtKB-KW"/>
</dbReference>
<dbReference type="Gene3D" id="3.40.50.1000">
    <property type="entry name" value="HAD superfamily/HAD-like"/>
    <property type="match status" value="1"/>
</dbReference>
<gene>
    <name evidence="1" type="ORF">GC098_25995</name>
</gene>
<dbReference type="PRINTS" id="PR00413">
    <property type="entry name" value="HADHALOGNASE"/>
</dbReference>
<evidence type="ECO:0000313" key="2">
    <source>
        <dbReference type="Proteomes" id="UP000616779"/>
    </source>
</evidence>
<accession>A0ABX1Y465</accession>
<organism evidence="1 2">
    <name type="scientific">Paenibacillus phytorum</name>
    <dbReference type="NCBI Taxonomy" id="2654977"/>
    <lineage>
        <taxon>Bacteria</taxon>
        <taxon>Bacillati</taxon>
        <taxon>Bacillota</taxon>
        <taxon>Bacilli</taxon>
        <taxon>Bacillales</taxon>
        <taxon>Paenibacillaceae</taxon>
        <taxon>Paenibacillus</taxon>
    </lineage>
</organism>
<dbReference type="InterPro" id="IPR006439">
    <property type="entry name" value="HAD-SF_hydro_IA"/>
</dbReference>
<dbReference type="SFLD" id="SFLDS00003">
    <property type="entry name" value="Haloacid_Dehalogenase"/>
    <property type="match status" value="1"/>
</dbReference>
<protein>
    <submittedName>
        <fullName evidence="1">HAD-IA family hydrolase</fullName>
    </submittedName>
</protein>
<dbReference type="EMBL" id="WHOA01000186">
    <property type="protein sequence ID" value="NOU74795.1"/>
    <property type="molecule type" value="Genomic_DNA"/>
</dbReference>
<comment type="caution">
    <text evidence="1">The sequence shown here is derived from an EMBL/GenBank/DDBJ whole genome shotgun (WGS) entry which is preliminary data.</text>
</comment>
<dbReference type="InterPro" id="IPR023214">
    <property type="entry name" value="HAD_sf"/>
</dbReference>
<evidence type="ECO:0000313" key="1">
    <source>
        <dbReference type="EMBL" id="NOU74795.1"/>
    </source>
</evidence>